<reference evidence="1" key="1">
    <citation type="submission" date="2020-11" db="EMBL/GenBank/DDBJ databases">
        <authorList>
            <consortium name="DOE Joint Genome Institute"/>
            <person name="Ahrendt S."/>
            <person name="Riley R."/>
            <person name="Andreopoulos W."/>
            <person name="Labutti K."/>
            <person name="Pangilinan J."/>
            <person name="Ruiz-Duenas F.J."/>
            <person name="Barrasa J.M."/>
            <person name="Sanchez-Garcia M."/>
            <person name="Camarero S."/>
            <person name="Miyauchi S."/>
            <person name="Serrano A."/>
            <person name="Linde D."/>
            <person name="Babiker R."/>
            <person name="Drula E."/>
            <person name="Ayuso-Fernandez I."/>
            <person name="Pacheco R."/>
            <person name="Padilla G."/>
            <person name="Ferreira P."/>
            <person name="Barriuso J."/>
            <person name="Kellner H."/>
            <person name="Castanera R."/>
            <person name="Alfaro M."/>
            <person name="Ramirez L."/>
            <person name="Pisabarro A.G."/>
            <person name="Kuo A."/>
            <person name="Tritt A."/>
            <person name="Lipzen A."/>
            <person name="He G."/>
            <person name="Yan M."/>
            <person name="Ng V."/>
            <person name="Cullen D."/>
            <person name="Martin F."/>
            <person name="Rosso M.-N."/>
            <person name="Henrissat B."/>
            <person name="Hibbett D."/>
            <person name="Martinez A.T."/>
            <person name="Grigoriev I.V."/>
        </authorList>
    </citation>
    <scope>NUCLEOTIDE SEQUENCE</scope>
    <source>
        <strain evidence="1">CIRM-BRFM 674</strain>
    </source>
</reference>
<dbReference type="SUPFAM" id="SSF52047">
    <property type="entry name" value="RNI-like"/>
    <property type="match status" value="1"/>
</dbReference>
<name>A0A9P5Z4X7_9AGAR</name>
<keyword evidence="2" id="KW-1185">Reference proteome</keyword>
<organism evidence="1 2">
    <name type="scientific">Pholiota conissans</name>
    <dbReference type="NCBI Taxonomy" id="109636"/>
    <lineage>
        <taxon>Eukaryota</taxon>
        <taxon>Fungi</taxon>
        <taxon>Dikarya</taxon>
        <taxon>Basidiomycota</taxon>
        <taxon>Agaricomycotina</taxon>
        <taxon>Agaricomycetes</taxon>
        <taxon>Agaricomycetidae</taxon>
        <taxon>Agaricales</taxon>
        <taxon>Agaricineae</taxon>
        <taxon>Strophariaceae</taxon>
        <taxon>Pholiota</taxon>
    </lineage>
</organism>
<protein>
    <submittedName>
        <fullName evidence="1">Uncharacterized protein</fullName>
    </submittedName>
</protein>
<dbReference type="Gene3D" id="3.80.10.10">
    <property type="entry name" value="Ribonuclease Inhibitor"/>
    <property type="match status" value="1"/>
</dbReference>
<dbReference type="Proteomes" id="UP000807469">
    <property type="component" value="Unassembled WGS sequence"/>
</dbReference>
<gene>
    <name evidence="1" type="ORF">BDN70DRAFT_876279</name>
</gene>
<sequence>MAETTAADDTHGLIQDRVIDGQGHGLLSCLRLPFELYRPIVELVADRPTLISLCSTNQVFKYEAQRILYHTIDALPPYSFVTFLRTMIEDEQLALLVRTFRINTDMRSPSLNYLLNVALRAMINLRELFVNCTIKTLPEPEVPRLSIFSGCKFQLDTLSIVQYLDVGAFFSFLATQRKLQKLAAYLVDQGQPLPSGVCPKLASLQGNRATIETLLPNRQITTVIWDPDSYDARRSMLHLSEPLRSLKTLSFDGCYLRPSLRTIVDHLQSLEYLELVALHAGEIQDICKLSSLRALVLTDAFSFGTWERRVSMVAPIFASCHQLEYVDMEQFLCSDSQKPYERWGCSSGSQTPVMLGYLQRDFVRHPFCII</sequence>
<dbReference type="AlphaFoldDB" id="A0A9P5Z4X7"/>
<dbReference type="InterPro" id="IPR032675">
    <property type="entry name" value="LRR_dom_sf"/>
</dbReference>
<comment type="caution">
    <text evidence="1">The sequence shown here is derived from an EMBL/GenBank/DDBJ whole genome shotgun (WGS) entry which is preliminary data.</text>
</comment>
<evidence type="ECO:0000313" key="2">
    <source>
        <dbReference type="Proteomes" id="UP000807469"/>
    </source>
</evidence>
<proteinExistence type="predicted"/>
<dbReference type="OrthoDB" id="3232239at2759"/>
<accession>A0A9P5Z4X7</accession>
<evidence type="ECO:0000313" key="1">
    <source>
        <dbReference type="EMBL" id="KAF9481488.1"/>
    </source>
</evidence>
<dbReference type="EMBL" id="MU155178">
    <property type="protein sequence ID" value="KAF9481488.1"/>
    <property type="molecule type" value="Genomic_DNA"/>
</dbReference>